<dbReference type="KEGG" id="ccx:COCOR_06213"/>
<reference evidence="1 2" key="1">
    <citation type="journal article" date="2012" name="J. Bacteriol.">
        <title>Complete Genome Sequence of the Fruiting Myxobacterium Corallococcus coralloides DSM 2259.</title>
        <authorList>
            <person name="Huntley S."/>
            <person name="Zhang Y."/>
            <person name="Treuner-Lange A."/>
            <person name="Kneip S."/>
            <person name="Sensen C.W."/>
            <person name="Sogaard-Andersen L."/>
        </authorList>
    </citation>
    <scope>NUCLEOTIDE SEQUENCE [LARGE SCALE GENOMIC DNA]</scope>
    <source>
        <strain evidence="2">ATCC 25202 / DSM 2259 / NBRC 100086 / M2</strain>
    </source>
</reference>
<dbReference type="Proteomes" id="UP000007587">
    <property type="component" value="Chromosome"/>
</dbReference>
<dbReference type="Gene3D" id="2.40.370.10">
    <property type="entry name" value="AttH-like domain"/>
    <property type="match status" value="1"/>
</dbReference>
<proteinExistence type="predicted"/>
<evidence type="ECO:0000313" key="1">
    <source>
        <dbReference type="EMBL" id="AFE06812.1"/>
    </source>
</evidence>
<dbReference type="InParanoid" id="H8MNT2"/>
<dbReference type="InterPro" id="IPR023374">
    <property type="entry name" value="AttH-like_dom_sf"/>
</dbReference>
<sequence>MSPSSPPPERLARLLTGNDYFRRSPSRMGGRGAHKEWQHFLVHTEAAHLLINFSLIDDVRATQGRQPEVARLIVLARGEGWEGDVEHFEEADVEVTAGRIDARFGHNTLRFIDGTYRLSIALRDQPLAAELELVPVTLPALSVNQPLTLDRRLSWLFVPRLLARGTLRLAGRTVQVNDAPAYHDHNWGHFLWGNDFSWEWGSVLPWDMANPWSLVHVRMADRGRSVARYQGLFLWHGGEPLRVFRDEELRVLTRGSFRKARPFSVPRVMALLAPGAAADLPETLEIAAHGGADTLELSFHPQDSARIVTPSEEHPEQVTIIHEVLGRVTAQGRVRGHSVAMEGTGVFEFIRD</sequence>
<gene>
    <name evidence="1" type="ordered locus">COCOR_06213</name>
</gene>
<keyword evidence="2" id="KW-1185">Reference proteome</keyword>
<protein>
    <recommendedName>
        <fullName evidence="3">AttH domain-containing protein</fullName>
    </recommendedName>
</protein>
<dbReference type="eggNOG" id="ENOG502Z7MP">
    <property type="taxonomic scope" value="Bacteria"/>
</dbReference>
<dbReference type="HOGENOM" id="CLU_042029_0_0_7"/>
<evidence type="ECO:0000313" key="2">
    <source>
        <dbReference type="Proteomes" id="UP000007587"/>
    </source>
</evidence>
<dbReference type="SUPFAM" id="SSF159245">
    <property type="entry name" value="AttH-like"/>
    <property type="match status" value="1"/>
</dbReference>
<reference evidence="2" key="2">
    <citation type="submission" date="2012-03" db="EMBL/GenBank/DDBJ databases">
        <title>Genome sequence of the fruiting myxobacterium Corallococcus coralloides DSM 2259.</title>
        <authorList>
            <person name="Huntley S."/>
            <person name="Zhang Y."/>
            <person name="Treuner-Lange A."/>
            <person name="Sensen C.W."/>
            <person name="Sogaard-Andersen L."/>
        </authorList>
    </citation>
    <scope>NUCLEOTIDE SEQUENCE [LARGE SCALE GENOMIC DNA]</scope>
    <source>
        <strain evidence="2">ATCC 25202 / DSM 2259 / NBRC 100086 / M2</strain>
    </source>
</reference>
<dbReference type="AlphaFoldDB" id="H8MNT2"/>
<accession>H8MNT2</accession>
<evidence type="ECO:0008006" key="3">
    <source>
        <dbReference type="Google" id="ProtNLM"/>
    </source>
</evidence>
<organism evidence="1 2">
    <name type="scientific">Corallococcus coralloides (strain ATCC 25202 / DSM 2259 / NBRC 100086 / M2)</name>
    <name type="common">Myxococcus coralloides</name>
    <dbReference type="NCBI Taxonomy" id="1144275"/>
    <lineage>
        <taxon>Bacteria</taxon>
        <taxon>Pseudomonadati</taxon>
        <taxon>Myxococcota</taxon>
        <taxon>Myxococcia</taxon>
        <taxon>Myxococcales</taxon>
        <taxon>Cystobacterineae</taxon>
        <taxon>Myxococcaceae</taxon>
        <taxon>Corallococcus</taxon>
    </lineage>
</organism>
<dbReference type="EMBL" id="CP003389">
    <property type="protein sequence ID" value="AFE06812.1"/>
    <property type="molecule type" value="Genomic_DNA"/>
</dbReference>
<dbReference type="STRING" id="1144275.COCOR_06213"/>
<dbReference type="OrthoDB" id="5491608at2"/>
<name>H8MNT2_CORCM</name>
<dbReference type="RefSeq" id="WP_014399001.1">
    <property type="nucleotide sequence ID" value="NC_017030.1"/>
</dbReference>